<evidence type="ECO:0000256" key="2">
    <source>
        <dbReference type="SAM" id="Phobius"/>
    </source>
</evidence>
<dbReference type="EMBL" id="VJXY01000029">
    <property type="protein sequence ID" value="MBD6618591.1"/>
    <property type="molecule type" value="Genomic_DNA"/>
</dbReference>
<feature type="transmembrane region" description="Helical" evidence="2">
    <location>
        <begin position="12"/>
        <end position="30"/>
    </location>
</feature>
<keyword evidence="4" id="KW-1185">Reference proteome</keyword>
<gene>
    <name evidence="3" type="ORF">FNW02_22870</name>
</gene>
<evidence type="ECO:0000313" key="4">
    <source>
        <dbReference type="Proteomes" id="UP001165986"/>
    </source>
</evidence>
<reference evidence="3" key="1">
    <citation type="submission" date="2019-07" db="EMBL/GenBank/DDBJ databases">
        <title>Toxilogical consequences of a new and cryptic species of cyanobacteria (Komarekiella delphini-convector) recovered from the epidermis of a bottlenose dolphin and 1500 ft. in the air.</title>
        <authorList>
            <person name="Brown A.O."/>
            <person name="Dvorak P."/>
            <person name="Villanueva C.D."/>
            <person name="Foss A.J."/>
            <person name="Garvey A.D."/>
            <person name="Gibson Q.A."/>
            <person name="Johansen J.R."/>
            <person name="Casamatta D.A."/>
        </authorList>
    </citation>
    <scope>NUCLEOTIDE SEQUENCE</scope>
    <source>
        <strain evidence="3">SJRDD-AB1</strain>
    </source>
</reference>
<keyword evidence="2" id="KW-1133">Transmembrane helix</keyword>
<sequence length="82" mass="9146">MLSTKENLRIKIIGGVLAAINLALISGGLVSCGVREQQPLAPIERQKPEQQLNQNDNDDDDDGDRNERNNRNDDDNDDDDKD</sequence>
<dbReference type="RefSeq" id="WP_191759795.1">
    <property type="nucleotide sequence ID" value="NZ_VJXY01000029.1"/>
</dbReference>
<evidence type="ECO:0000256" key="1">
    <source>
        <dbReference type="SAM" id="MobiDB-lite"/>
    </source>
</evidence>
<dbReference type="AlphaFoldDB" id="A0AA40T0A0"/>
<dbReference type="PROSITE" id="PS51257">
    <property type="entry name" value="PROKAR_LIPOPROTEIN"/>
    <property type="match status" value="1"/>
</dbReference>
<proteinExistence type="predicted"/>
<organism evidence="3 4">
    <name type="scientific">Komarekiella delphini-convector SJRDD-AB1</name>
    <dbReference type="NCBI Taxonomy" id="2593771"/>
    <lineage>
        <taxon>Bacteria</taxon>
        <taxon>Bacillati</taxon>
        <taxon>Cyanobacteriota</taxon>
        <taxon>Cyanophyceae</taxon>
        <taxon>Nostocales</taxon>
        <taxon>Nostocaceae</taxon>
        <taxon>Komarekiella</taxon>
        <taxon>Komarekiella delphini-convector</taxon>
    </lineage>
</organism>
<evidence type="ECO:0000313" key="3">
    <source>
        <dbReference type="EMBL" id="MBD6618591.1"/>
    </source>
</evidence>
<feature type="region of interest" description="Disordered" evidence="1">
    <location>
        <begin position="40"/>
        <end position="82"/>
    </location>
</feature>
<name>A0AA40T0A0_9NOST</name>
<accession>A0AA40T0A0</accession>
<keyword evidence="2" id="KW-0472">Membrane</keyword>
<comment type="caution">
    <text evidence="3">The sequence shown here is derived from an EMBL/GenBank/DDBJ whole genome shotgun (WGS) entry which is preliminary data.</text>
</comment>
<keyword evidence="2" id="KW-0812">Transmembrane</keyword>
<protein>
    <submittedName>
        <fullName evidence="3">Uncharacterized protein</fullName>
    </submittedName>
</protein>
<dbReference type="Proteomes" id="UP001165986">
    <property type="component" value="Unassembled WGS sequence"/>
</dbReference>